<protein>
    <recommendedName>
        <fullName evidence="6">Ion transport domain-containing protein</fullName>
    </recommendedName>
</protein>
<feature type="compositionally biased region" description="Low complexity" evidence="5">
    <location>
        <begin position="466"/>
        <end position="481"/>
    </location>
</feature>
<comment type="subcellular location">
    <subcellularLocation>
        <location evidence="1">Membrane</location>
        <topology evidence="1">Multi-pass membrane protein</topology>
    </subcellularLocation>
</comment>
<evidence type="ECO:0000313" key="7">
    <source>
        <dbReference type="EMBL" id="CAK0895146.1"/>
    </source>
</evidence>
<accession>A0ABN9X723</accession>
<feature type="domain" description="Ion transport" evidence="6">
    <location>
        <begin position="323"/>
        <end position="439"/>
    </location>
</feature>
<dbReference type="Pfam" id="PF00520">
    <property type="entry name" value="Ion_trans"/>
    <property type="match status" value="2"/>
</dbReference>
<keyword evidence="2" id="KW-0812">Transmembrane</keyword>
<organism evidence="7 8">
    <name type="scientific">Prorocentrum cordatum</name>
    <dbReference type="NCBI Taxonomy" id="2364126"/>
    <lineage>
        <taxon>Eukaryota</taxon>
        <taxon>Sar</taxon>
        <taxon>Alveolata</taxon>
        <taxon>Dinophyceae</taxon>
        <taxon>Prorocentrales</taxon>
        <taxon>Prorocentraceae</taxon>
        <taxon>Prorocentrum</taxon>
    </lineage>
</organism>
<feature type="non-terminal residue" evidence="7">
    <location>
        <position position="1"/>
    </location>
</feature>
<evidence type="ECO:0000313" key="8">
    <source>
        <dbReference type="Proteomes" id="UP001189429"/>
    </source>
</evidence>
<dbReference type="InterPro" id="IPR043203">
    <property type="entry name" value="VGCC_Ca_Na"/>
</dbReference>
<evidence type="ECO:0000256" key="2">
    <source>
        <dbReference type="ARBA" id="ARBA00022692"/>
    </source>
</evidence>
<evidence type="ECO:0000256" key="3">
    <source>
        <dbReference type="ARBA" id="ARBA00022989"/>
    </source>
</evidence>
<evidence type="ECO:0000256" key="5">
    <source>
        <dbReference type="SAM" id="MobiDB-lite"/>
    </source>
</evidence>
<proteinExistence type="predicted"/>
<dbReference type="SUPFAM" id="SSF81324">
    <property type="entry name" value="Voltage-gated potassium channels"/>
    <property type="match status" value="1"/>
</dbReference>
<keyword evidence="3" id="KW-1133">Transmembrane helix</keyword>
<reference evidence="7" key="1">
    <citation type="submission" date="2023-10" db="EMBL/GenBank/DDBJ databases">
        <authorList>
            <person name="Chen Y."/>
            <person name="Shah S."/>
            <person name="Dougan E. K."/>
            <person name="Thang M."/>
            <person name="Chan C."/>
        </authorList>
    </citation>
    <scope>NUCLEOTIDE SEQUENCE [LARGE SCALE GENOMIC DNA]</scope>
</reference>
<feature type="region of interest" description="Disordered" evidence="5">
    <location>
        <begin position="443"/>
        <end position="496"/>
    </location>
</feature>
<dbReference type="PANTHER" id="PTHR10037">
    <property type="entry name" value="VOLTAGE-GATED CATION CHANNEL CALCIUM AND SODIUM"/>
    <property type="match status" value="1"/>
</dbReference>
<comment type="caution">
    <text evidence="7">The sequence shown here is derived from an EMBL/GenBank/DDBJ whole genome shotgun (WGS) entry which is preliminary data.</text>
</comment>
<dbReference type="EMBL" id="CAUYUJ010019997">
    <property type="protein sequence ID" value="CAK0895146.1"/>
    <property type="molecule type" value="Genomic_DNA"/>
</dbReference>
<keyword evidence="4" id="KW-0472">Membrane</keyword>
<dbReference type="Gene3D" id="1.20.120.350">
    <property type="entry name" value="Voltage-gated potassium channels. Chain C"/>
    <property type="match status" value="2"/>
</dbReference>
<sequence length="496" mass="53881">LAVRGARGDRAAGAARAAAGTFRRHCAAGPPPSHAGQDPALHARWARVHRISGSIDVRSPEGVRRLRGGRGGAGLCGVPAGPEESPRELPSRSRASAASAACPSARAAELQRIIEDCEAREVECRAAVRFWEQCWETRRKPVVDQLEALDHAREGAVAELSAEMERIRRRADPLPPGPRCLSWVQSDWFGALCNVVVALNLAGMAFGGEVRAALGGGEVLLDHAYLAWYVAELSVKAAYYQRELLCGPVSVVWWNWMDMLIVVSGVTEQWVIPLLTFTGVPGVKLNLTMLRGLRFLRFLRVLRALKLVRVLVQGDFAWVHGSTYEIIGTVILGVNSLTMAVELDNPDWRCWKSLNSVFLAFYTFDIVCRLKLQGRRFFYDRDTLGWNYLDLVVVTEGVVDQWVVPCVRAVVALLRGRSAVHGGGSSAVGMLKMLRLLRTPDTAAGAPLPEHPAAVQADAGRRRGPGRSPVGHGPDVPGALLGRDRLHDDGDAGSGT</sequence>
<name>A0ABN9X723_9DINO</name>
<dbReference type="InterPro" id="IPR005821">
    <property type="entry name" value="Ion_trans_dom"/>
</dbReference>
<feature type="domain" description="Ion transport" evidence="6">
    <location>
        <begin position="222"/>
        <end position="310"/>
    </location>
</feature>
<evidence type="ECO:0000259" key="6">
    <source>
        <dbReference type="Pfam" id="PF00520"/>
    </source>
</evidence>
<feature type="region of interest" description="Disordered" evidence="5">
    <location>
        <begin position="68"/>
        <end position="94"/>
    </location>
</feature>
<evidence type="ECO:0000256" key="4">
    <source>
        <dbReference type="ARBA" id="ARBA00023136"/>
    </source>
</evidence>
<dbReference type="PANTHER" id="PTHR10037:SF62">
    <property type="entry name" value="SODIUM CHANNEL PROTEIN 60E"/>
    <property type="match status" value="1"/>
</dbReference>
<gene>
    <name evidence="7" type="ORF">PCOR1329_LOCUS73984</name>
</gene>
<dbReference type="InterPro" id="IPR027359">
    <property type="entry name" value="Volt_channel_dom_sf"/>
</dbReference>
<evidence type="ECO:0000256" key="1">
    <source>
        <dbReference type="ARBA" id="ARBA00004141"/>
    </source>
</evidence>
<dbReference type="Proteomes" id="UP001189429">
    <property type="component" value="Unassembled WGS sequence"/>
</dbReference>
<keyword evidence="8" id="KW-1185">Reference proteome</keyword>